<sequence>MTLRNKCGLISLLVGLPFGLAALFISLYFLAIVTGGGLPLMGTLAVYLDSIIGLFLVFPIMLWISGNIMVHDILDKKTKWNIALKYSTIINSIIWLVFLIIFLYRNYHSGHLLSGFIFILVLSLISILGTLLTYSLIVYFLVKKRIHINT</sequence>
<feature type="transmembrane region" description="Helical" evidence="1">
    <location>
        <begin position="51"/>
        <end position="70"/>
    </location>
</feature>
<comment type="caution">
    <text evidence="2">The sequence shown here is derived from an EMBL/GenBank/DDBJ whole genome shotgun (WGS) entry which is preliminary data.</text>
</comment>
<dbReference type="Proteomes" id="UP000644147">
    <property type="component" value="Unassembled WGS sequence"/>
</dbReference>
<keyword evidence="1" id="KW-0812">Transmembrane</keyword>
<evidence type="ECO:0000313" key="2">
    <source>
        <dbReference type="EMBL" id="MBK0402873.1"/>
    </source>
</evidence>
<feature type="transmembrane region" description="Helical" evidence="1">
    <location>
        <begin position="116"/>
        <end position="142"/>
    </location>
</feature>
<dbReference type="EMBL" id="JAEHFX010000003">
    <property type="protein sequence ID" value="MBK0402873.1"/>
    <property type="molecule type" value="Genomic_DNA"/>
</dbReference>
<protein>
    <submittedName>
        <fullName evidence="2">Uncharacterized protein</fullName>
    </submittedName>
</protein>
<keyword evidence="3" id="KW-1185">Reference proteome</keyword>
<organism evidence="2 3">
    <name type="scientific">Adhaeribacter terrigena</name>
    <dbReference type="NCBI Taxonomy" id="2793070"/>
    <lineage>
        <taxon>Bacteria</taxon>
        <taxon>Pseudomonadati</taxon>
        <taxon>Bacteroidota</taxon>
        <taxon>Cytophagia</taxon>
        <taxon>Cytophagales</taxon>
        <taxon>Hymenobacteraceae</taxon>
        <taxon>Adhaeribacter</taxon>
    </lineage>
</organism>
<gene>
    <name evidence="2" type="ORF">I5M27_07735</name>
</gene>
<proteinExistence type="predicted"/>
<name>A0ABS1C2K2_9BACT</name>
<feature type="transmembrane region" description="Helical" evidence="1">
    <location>
        <begin position="7"/>
        <end position="31"/>
    </location>
</feature>
<keyword evidence="1" id="KW-1133">Transmembrane helix</keyword>
<reference evidence="2 3" key="1">
    <citation type="submission" date="2020-12" db="EMBL/GenBank/DDBJ databases">
        <title>Bacterial novel species Adhaeribacter sp. BT258 isolated from soil.</title>
        <authorList>
            <person name="Jung H.-Y."/>
        </authorList>
    </citation>
    <scope>NUCLEOTIDE SEQUENCE [LARGE SCALE GENOMIC DNA]</scope>
    <source>
        <strain evidence="2 3">BT258</strain>
    </source>
</reference>
<accession>A0ABS1C2K2</accession>
<evidence type="ECO:0000256" key="1">
    <source>
        <dbReference type="SAM" id="Phobius"/>
    </source>
</evidence>
<feature type="transmembrane region" description="Helical" evidence="1">
    <location>
        <begin position="82"/>
        <end position="104"/>
    </location>
</feature>
<evidence type="ECO:0000313" key="3">
    <source>
        <dbReference type="Proteomes" id="UP000644147"/>
    </source>
</evidence>
<dbReference type="RefSeq" id="WP_200505626.1">
    <property type="nucleotide sequence ID" value="NZ_JAEHFX010000003.1"/>
</dbReference>
<keyword evidence="1" id="KW-0472">Membrane</keyword>